<protein>
    <recommendedName>
        <fullName evidence="3">Portal protein</fullName>
    </recommendedName>
</protein>
<dbReference type="RefSeq" id="WP_058023924.1">
    <property type="nucleotide sequence ID" value="NZ_LNDJ01000047.1"/>
</dbReference>
<name>A0A0T6DTC5_9GAMM</name>
<dbReference type="EMBL" id="LNDJ01000047">
    <property type="protein sequence ID" value="KRU23289.1"/>
    <property type="molecule type" value="Genomic_DNA"/>
</dbReference>
<proteinExistence type="predicted"/>
<keyword evidence="2" id="KW-1185">Reference proteome</keyword>
<reference evidence="1 2" key="1">
    <citation type="submission" date="2015-11" db="EMBL/GenBank/DDBJ databases">
        <title>Permanent draft genome of Psychrobacter piscatorii LQ58.</title>
        <authorList>
            <person name="Zhou M."/>
            <person name="Dong B."/>
            <person name="Liu Q."/>
        </authorList>
    </citation>
    <scope>NUCLEOTIDE SEQUENCE [LARGE SCALE GENOMIC DNA]</scope>
    <source>
        <strain evidence="1 2">LQ58</strain>
    </source>
</reference>
<dbReference type="InterPro" id="IPR009279">
    <property type="entry name" value="Portal_Mu"/>
</dbReference>
<dbReference type="STRING" id="554343.AS194_05005"/>
<comment type="caution">
    <text evidence="1">The sequence shown here is derived from an EMBL/GenBank/DDBJ whole genome shotgun (WGS) entry which is preliminary data.</text>
</comment>
<evidence type="ECO:0008006" key="3">
    <source>
        <dbReference type="Google" id="ProtNLM"/>
    </source>
</evidence>
<accession>A0A0T6DTC5</accession>
<sequence>MNDITEKPRYRVTAGKALSQEQVTDLRGKTFYRYLIRTDTDEILKKAGISRHALKTLLTDPDIDQAIDRREEELSNATYTITPSEGSVADFIYGQLDLHLETILQGSSLSKWYGYDVIEMLWGKDSNGRNAVTSMMSKPIQWFEPLSGGALQWFPNDGSQPIMISDQADFYYRYLYQQHKPTYLNPKGKSILSRVYWLHYFKTNGWRFWSKFLERFGSPLLIGKTDATTEDDAQEFANALLAAHNSGVVTIGVDEEVTPITATSDGKAFVSYDSVVKQSITTYLLGQTLTSGTDKGGTYGQGVVHQEQQEIIFSSDRKHALKAVQRFIDVICMANGFEAPEFKWVAKKFINQEQLDADKKAHEMGVRFTKSYFVDEHGYNEQHISHMDYGDGQGAVKLPTSTQANRYTSMANKTWLPFKAADGDEQFTPEQQELEQVADDALNASVQPFDTDDIKSIIASIEGDTDDEKVASLRETLFNRCGEDLADSDFTQLVNTFLAVSDAHGFADESSEV</sequence>
<evidence type="ECO:0000313" key="2">
    <source>
        <dbReference type="Proteomes" id="UP000051202"/>
    </source>
</evidence>
<organism evidence="1 2">
    <name type="scientific">Psychrobacter piscatorii</name>
    <dbReference type="NCBI Taxonomy" id="554343"/>
    <lineage>
        <taxon>Bacteria</taxon>
        <taxon>Pseudomonadati</taxon>
        <taxon>Pseudomonadota</taxon>
        <taxon>Gammaproteobacteria</taxon>
        <taxon>Moraxellales</taxon>
        <taxon>Moraxellaceae</taxon>
        <taxon>Psychrobacter</taxon>
    </lineage>
</organism>
<gene>
    <name evidence="1" type="ORF">AS194_05005</name>
</gene>
<dbReference type="AlphaFoldDB" id="A0A0T6DTC5"/>
<dbReference type="Proteomes" id="UP000051202">
    <property type="component" value="Unassembled WGS sequence"/>
</dbReference>
<dbReference type="Pfam" id="PF06074">
    <property type="entry name" value="Portal_Mu"/>
    <property type="match status" value="1"/>
</dbReference>
<evidence type="ECO:0000313" key="1">
    <source>
        <dbReference type="EMBL" id="KRU23289.1"/>
    </source>
</evidence>